<gene>
    <name evidence="2" type="ORF">OCTVUL_1B030336</name>
</gene>
<proteinExistence type="predicted"/>
<dbReference type="Proteomes" id="UP001162480">
    <property type="component" value="Chromosome 10"/>
</dbReference>
<sequence length="74" mass="8685">MNGNNGTGKSGTGEKISATIWCVTISKLVNDKDREEEKKMEKKKRKLQDKYKQRKEEKKLEKNGFVQQKQRRIS</sequence>
<evidence type="ECO:0000313" key="3">
    <source>
        <dbReference type="Proteomes" id="UP001162480"/>
    </source>
</evidence>
<feature type="region of interest" description="Disordered" evidence="1">
    <location>
        <begin position="32"/>
        <end position="74"/>
    </location>
</feature>
<evidence type="ECO:0000313" key="2">
    <source>
        <dbReference type="EMBL" id="CAI9728963.1"/>
    </source>
</evidence>
<reference evidence="2" key="1">
    <citation type="submission" date="2023-08" db="EMBL/GenBank/DDBJ databases">
        <authorList>
            <person name="Alioto T."/>
            <person name="Alioto T."/>
            <person name="Gomez Garrido J."/>
        </authorList>
    </citation>
    <scope>NUCLEOTIDE SEQUENCE</scope>
</reference>
<dbReference type="AlphaFoldDB" id="A0AA36FBN3"/>
<accession>A0AA36FBN3</accession>
<protein>
    <submittedName>
        <fullName evidence="2">Uncharacterized protein</fullName>
    </submittedName>
</protein>
<organism evidence="2 3">
    <name type="scientific">Octopus vulgaris</name>
    <name type="common">Common octopus</name>
    <dbReference type="NCBI Taxonomy" id="6645"/>
    <lineage>
        <taxon>Eukaryota</taxon>
        <taxon>Metazoa</taxon>
        <taxon>Spiralia</taxon>
        <taxon>Lophotrochozoa</taxon>
        <taxon>Mollusca</taxon>
        <taxon>Cephalopoda</taxon>
        <taxon>Coleoidea</taxon>
        <taxon>Octopodiformes</taxon>
        <taxon>Octopoda</taxon>
        <taxon>Incirrata</taxon>
        <taxon>Octopodidae</taxon>
        <taxon>Octopus</taxon>
    </lineage>
</organism>
<feature type="compositionally biased region" description="Basic and acidic residues" evidence="1">
    <location>
        <begin position="48"/>
        <end position="62"/>
    </location>
</feature>
<name>A0AA36FBN3_OCTVU</name>
<evidence type="ECO:0000256" key="1">
    <source>
        <dbReference type="SAM" id="MobiDB-lite"/>
    </source>
</evidence>
<dbReference type="EMBL" id="OX597823">
    <property type="protein sequence ID" value="CAI9728963.1"/>
    <property type="molecule type" value="Genomic_DNA"/>
</dbReference>
<keyword evidence="3" id="KW-1185">Reference proteome</keyword>